<accession>A0A7W4FC46</accession>
<dbReference type="InterPro" id="IPR014189">
    <property type="entry name" value="Quinone_OxRdtase_PIG3"/>
</dbReference>
<protein>
    <submittedName>
        <fullName evidence="4">NAD(P)H-quinone oxidoreductase</fullName>
    </submittedName>
</protein>
<name>A0A7W4FC46_GLUDI</name>
<dbReference type="Pfam" id="PF00107">
    <property type="entry name" value="ADH_zinc_N"/>
    <property type="match status" value="1"/>
</dbReference>
<evidence type="ECO:0000313" key="4">
    <source>
        <dbReference type="EMBL" id="MBB2155033.1"/>
    </source>
</evidence>
<dbReference type="GO" id="GO:0008270">
    <property type="term" value="F:zinc ion binding"/>
    <property type="evidence" value="ECO:0007669"/>
    <property type="project" value="InterPro"/>
</dbReference>
<proteinExistence type="predicted"/>
<keyword evidence="2" id="KW-0560">Oxidoreductase</keyword>
<dbReference type="SUPFAM" id="SSF51735">
    <property type="entry name" value="NAD(P)-binding Rossmann-fold domains"/>
    <property type="match status" value="1"/>
</dbReference>
<dbReference type="Proteomes" id="UP000550787">
    <property type="component" value="Unassembled WGS sequence"/>
</dbReference>
<organism evidence="4 5">
    <name type="scientific">Gluconacetobacter diazotrophicus</name>
    <name type="common">Acetobacter diazotrophicus</name>
    <dbReference type="NCBI Taxonomy" id="33996"/>
    <lineage>
        <taxon>Bacteria</taxon>
        <taxon>Pseudomonadati</taxon>
        <taxon>Pseudomonadota</taxon>
        <taxon>Alphaproteobacteria</taxon>
        <taxon>Acetobacterales</taxon>
        <taxon>Acetobacteraceae</taxon>
        <taxon>Gluconacetobacter</taxon>
    </lineage>
</organism>
<dbReference type="Gene3D" id="3.90.180.10">
    <property type="entry name" value="Medium-chain alcohol dehydrogenases, catalytic domain"/>
    <property type="match status" value="1"/>
</dbReference>
<keyword evidence="1" id="KW-0521">NADP</keyword>
<dbReference type="AlphaFoldDB" id="A0A7W4FC46"/>
<evidence type="ECO:0000256" key="1">
    <source>
        <dbReference type="ARBA" id="ARBA00022857"/>
    </source>
</evidence>
<dbReference type="GO" id="GO:0070402">
    <property type="term" value="F:NADPH binding"/>
    <property type="evidence" value="ECO:0007669"/>
    <property type="project" value="TreeGrafter"/>
</dbReference>
<dbReference type="InterPro" id="IPR011032">
    <property type="entry name" value="GroES-like_sf"/>
</dbReference>
<dbReference type="PANTHER" id="PTHR48106:SF8">
    <property type="entry name" value="OS02G0805600 PROTEIN"/>
    <property type="match status" value="1"/>
</dbReference>
<dbReference type="SMART" id="SM00829">
    <property type="entry name" value="PKS_ER"/>
    <property type="match status" value="1"/>
</dbReference>
<dbReference type="InterPro" id="IPR020843">
    <property type="entry name" value="ER"/>
</dbReference>
<dbReference type="Gene3D" id="3.40.50.720">
    <property type="entry name" value="NAD(P)-binding Rossmann-like Domain"/>
    <property type="match status" value="1"/>
</dbReference>
<dbReference type="EMBL" id="JABEQG010000002">
    <property type="protein sequence ID" value="MBB2155033.1"/>
    <property type="molecule type" value="Genomic_DNA"/>
</dbReference>
<sequence>MRAVVVRDPGPPDAMELADLPLPRPGPGEVLVRVMAAGVNRPDIMQRQGLYPPPPGASPILGLEIAGEVVAGRPDGSWPATGTRVCALTNGGGYAEYCAVPAGQCLPWPEGYDAIRAAALPETFFTAWSNLAMTAHLAAGESVLIHGGSGGIGTAAIQTARALRAIPYVTVGSAEKAALCVRLGAEAAIDYRSEDFVARIGTLTGGRGVDVVLDVIGGPYLDRNLRCLAPDGRLVIIALQGGAKAQDVGMARIMTRRLTVTGTTLRPRDTAYKAQVADGLRRTIWPGLADGTIAPVIHATFPFARVAEAHKLMESGAHSGKIVLSLVPA</sequence>
<dbReference type="InterPro" id="IPR013149">
    <property type="entry name" value="ADH-like_C"/>
</dbReference>
<dbReference type="PROSITE" id="PS01162">
    <property type="entry name" value="QOR_ZETA_CRYSTAL"/>
    <property type="match status" value="1"/>
</dbReference>
<reference evidence="4 5" key="1">
    <citation type="submission" date="2020-04" db="EMBL/GenBank/DDBJ databases">
        <title>Description of novel Gluconacetobacter.</title>
        <authorList>
            <person name="Sombolestani A."/>
        </authorList>
    </citation>
    <scope>NUCLEOTIDE SEQUENCE [LARGE SCALE GENOMIC DNA]</scope>
    <source>
        <strain evidence="4 5">LMG 7603</strain>
    </source>
</reference>
<dbReference type="Pfam" id="PF08240">
    <property type="entry name" value="ADH_N"/>
    <property type="match status" value="1"/>
</dbReference>
<evidence type="ECO:0000259" key="3">
    <source>
        <dbReference type="SMART" id="SM00829"/>
    </source>
</evidence>
<feature type="domain" description="Enoyl reductase (ER)" evidence="3">
    <location>
        <begin position="10"/>
        <end position="324"/>
    </location>
</feature>
<dbReference type="PANTHER" id="PTHR48106">
    <property type="entry name" value="QUINONE OXIDOREDUCTASE PIG3-RELATED"/>
    <property type="match status" value="1"/>
</dbReference>
<comment type="caution">
    <text evidence="4">The sequence shown here is derived from an EMBL/GenBank/DDBJ whole genome shotgun (WGS) entry which is preliminary data.</text>
</comment>
<evidence type="ECO:0000256" key="2">
    <source>
        <dbReference type="ARBA" id="ARBA00023002"/>
    </source>
</evidence>
<dbReference type="RefSeq" id="WP_183115368.1">
    <property type="nucleotide sequence ID" value="NZ_JABEQG010000002.1"/>
</dbReference>
<dbReference type="InterPro" id="IPR013154">
    <property type="entry name" value="ADH-like_N"/>
</dbReference>
<evidence type="ECO:0000313" key="5">
    <source>
        <dbReference type="Proteomes" id="UP000550787"/>
    </source>
</evidence>
<dbReference type="SUPFAM" id="SSF50129">
    <property type="entry name" value="GroES-like"/>
    <property type="match status" value="1"/>
</dbReference>
<dbReference type="CDD" id="cd05276">
    <property type="entry name" value="p53_inducible_oxidoreductase"/>
    <property type="match status" value="1"/>
</dbReference>
<dbReference type="InterPro" id="IPR036291">
    <property type="entry name" value="NAD(P)-bd_dom_sf"/>
</dbReference>
<dbReference type="NCBIfam" id="TIGR02824">
    <property type="entry name" value="quinone_pig3"/>
    <property type="match status" value="1"/>
</dbReference>
<dbReference type="InterPro" id="IPR002364">
    <property type="entry name" value="Quin_OxRdtase/zeta-crystal_CS"/>
</dbReference>
<gene>
    <name evidence="4" type="ORF">HLH33_01695</name>
</gene>
<dbReference type="GO" id="GO:0016651">
    <property type="term" value="F:oxidoreductase activity, acting on NAD(P)H"/>
    <property type="evidence" value="ECO:0007669"/>
    <property type="project" value="TreeGrafter"/>
</dbReference>